<dbReference type="EMBL" id="SODO01000024">
    <property type="protein sequence ID" value="TDW53982.1"/>
    <property type="molecule type" value="Genomic_DNA"/>
</dbReference>
<name>A0ABY2EU55_9GAMM</name>
<sequence>MSYYTHTAYRSDKIPDLPPAPAGNSSFWAQMGLRAGPAGHRPAAAP</sequence>
<protein>
    <submittedName>
        <fullName evidence="2">Uncharacterized protein</fullName>
    </submittedName>
</protein>
<reference evidence="2 3" key="1">
    <citation type="submission" date="2019-03" db="EMBL/GenBank/DDBJ databases">
        <title>Genomic Encyclopedia of Archaeal and Bacterial Type Strains, Phase II (KMG-II): from individual species to whole genera.</title>
        <authorList>
            <person name="Goeker M."/>
        </authorList>
    </citation>
    <scope>NUCLEOTIDE SEQUENCE [LARGE SCALE GENOMIC DNA]</scope>
    <source>
        <strain evidence="2 3">DSM 15594</strain>
    </source>
</reference>
<keyword evidence="3" id="KW-1185">Reference proteome</keyword>
<evidence type="ECO:0000313" key="2">
    <source>
        <dbReference type="EMBL" id="TDW53982.1"/>
    </source>
</evidence>
<evidence type="ECO:0000313" key="3">
    <source>
        <dbReference type="Proteomes" id="UP000295058"/>
    </source>
</evidence>
<evidence type="ECO:0000256" key="1">
    <source>
        <dbReference type="SAM" id="MobiDB-lite"/>
    </source>
</evidence>
<gene>
    <name evidence="2" type="ORF">LY04_03554</name>
</gene>
<dbReference type="Proteomes" id="UP000295058">
    <property type="component" value="Unassembled WGS sequence"/>
</dbReference>
<accession>A0ABY2EU55</accession>
<organism evidence="2 3">
    <name type="scientific">Oceanimonas baumannii</name>
    <dbReference type="NCBI Taxonomy" id="129578"/>
    <lineage>
        <taxon>Bacteria</taxon>
        <taxon>Pseudomonadati</taxon>
        <taxon>Pseudomonadota</taxon>
        <taxon>Gammaproteobacteria</taxon>
        <taxon>Aeromonadales</taxon>
        <taxon>Aeromonadaceae</taxon>
        <taxon>Oceanimonas</taxon>
    </lineage>
</organism>
<proteinExistence type="predicted"/>
<comment type="caution">
    <text evidence="2">The sequence shown here is derived from an EMBL/GenBank/DDBJ whole genome shotgun (WGS) entry which is preliminary data.</text>
</comment>
<feature type="region of interest" description="Disordered" evidence="1">
    <location>
        <begin position="1"/>
        <end position="28"/>
    </location>
</feature>